<keyword evidence="3" id="KW-0808">Transferase</keyword>
<evidence type="ECO:0000256" key="4">
    <source>
        <dbReference type="ARBA" id="ARBA00022692"/>
    </source>
</evidence>
<proteinExistence type="predicted"/>
<evidence type="ECO:0000256" key="2">
    <source>
        <dbReference type="ARBA" id="ARBA00022475"/>
    </source>
</evidence>
<comment type="subcellular location">
    <subcellularLocation>
        <location evidence="1">Cell membrane</location>
        <topology evidence="1">Multi-pass membrane protein</topology>
    </subcellularLocation>
</comment>
<feature type="transmembrane region" description="Helical" evidence="7">
    <location>
        <begin position="293"/>
        <end position="312"/>
    </location>
</feature>
<dbReference type="EMBL" id="UOEK01000432">
    <property type="protein sequence ID" value="VAW08004.1"/>
    <property type="molecule type" value="Genomic_DNA"/>
</dbReference>
<reference evidence="8" key="1">
    <citation type="submission" date="2018-06" db="EMBL/GenBank/DDBJ databases">
        <authorList>
            <person name="Zhirakovskaya E."/>
        </authorList>
    </citation>
    <scope>NUCLEOTIDE SEQUENCE</scope>
</reference>
<accession>A0A3B0TH56</accession>
<keyword evidence="6 7" id="KW-0472">Membrane</keyword>
<evidence type="ECO:0000256" key="7">
    <source>
        <dbReference type="SAM" id="Phobius"/>
    </source>
</evidence>
<dbReference type="GO" id="GO:0016758">
    <property type="term" value="F:hexosyltransferase activity"/>
    <property type="evidence" value="ECO:0007669"/>
    <property type="project" value="InterPro"/>
</dbReference>
<feature type="transmembrane region" description="Helical" evidence="7">
    <location>
        <begin position="128"/>
        <end position="145"/>
    </location>
</feature>
<name>A0A3B0TH56_9ZZZZ</name>
<evidence type="ECO:0008006" key="9">
    <source>
        <dbReference type="Google" id="ProtNLM"/>
    </source>
</evidence>
<feature type="transmembrane region" description="Helical" evidence="7">
    <location>
        <begin position="332"/>
        <end position="355"/>
    </location>
</feature>
<keyword evidence="4 7" id="KW-0812">Transmembrane</keyword>
<dbReference type="Pfam" id="PF09594">
    <property type="entry name" value="GT87"/>
    <property type="match status" value="1"/>
</dbReference>
<evidence type="ECO:0000256" key="6">
    <source>
        <dbReference type="ARBA" id="ARBA00023136"/>
    </source>
</evidence>
<feature type="transmembrane region" description="Helical" evidence="7">
    <location>
        <begin position="88"/>
        <end position="108"/>
    </location>
</feature>
<sequence length="397" mass="42696">MLWRLVAIIPILGVVTIAAFTYRVATDTGGVKSHLEVAADYSDFHAAAWTLRFGGADQLYDVAALAAVESDLRGEPVPAKPSYMNPPAFAMLLFALAPLGYLVGYAIWTTLGLFAFGISLRLLGVARPWLVTAIAAMSTVGLVGLRIGQGQMYWAAVFGAVLWRLRGSAHVQAGLFAVLLSLKPQLLAPFVLWWLIDWRTYWRALLTTGIGSAVLAVLPAVLFPGSYEGYFSLLRDSSASALQEGIPWGATLPYAVFAMAGRSVTSATVTFVVSNLLFAALVFFAVRARWSRDTMFVVVTVGAAALANHLLLYDWMILVPAGVVVSQHLPDFSVYLPGMIAALMYVSLLQMVFGIETYRQFGFVPQIAPVLLIGVGVVAVRQMVEPATRSFAPTGGG</sequence>
<protein>
    <recommendedName>
        <fullName evidence="9">DUF2029 domain-containing protein</fullName>
    </recommendedName>
</protein>
<feature type="transmembrane region" description="Helical" evidence="7">
    <location>
        <begin position="264"/>
        <end position="286"/>
    </location>
</feature>
<feature type="transmembrane region" description="Helical" evidence="7">
    <location>
        <begin position="367"/>
        <end position="384"/>
    </location>
</feature>
<evidence type="ECO:0000313" key="8">
    <source>
        <dbReference type="EMBL" id="VAW08004.1"/>
    </source>
</evidence>
<dbReference type="InterPro" id="IPR018584">
    <property type="entry name" value="GT87"/>
</dbReference>
<keyword evidence="5 7" id="KW-1133">Transmembrane helix</keyword>
<feature type="transmembrane region" description="Helical" evidence="7">
    <location>
        <begin position="203"/>
        <end position="223"/>
    </location>
</feature>
<feature type="transmembrane region" description="Helical" evidence="7">
    <location>
        <begin position="175"/>
        <end position="196"/>
    </location>
</feature>
<feature type="transmembrane region" description="Helical" evidence="7">
    <location>
        <begin position="6"/>
        <end position="25"/>
    </location>
</feature>
<evidence type="ECO:0000256" key="3">
    <source>
        <dbReference type="ARBA" id="ARBA00022679"/>
    </source>
</evidence>
<evidence type="ECO:0000256" key="5">
    <source>
        <dbReference type="ARBA" id="ARBA00022989"/>
    </source>
</evidence>
<dbReference type="GO" id="GO:0005886">
    <property type="term" value="C:plasma membrane"/>
    <property type="evidence" value="ECO:0007669"/>
    <property type="project" value="UniProtKB-SubCell"/>
</dbReference>
<keyword evidence="2" id="KW-1003">Cell membrane</keyword>
<gene>
    <name evidence="8" type="ORF">MNBD_ACTINO02-2749</name>
</gene>
<evidence type="ECO:0000256" key="1">
    <source>
        <dbReference type="ARBA" id="ARBA00004651"/>
    </source>
</evidence>
<dbReference type="AlphaFoldDB" id="A0A3B0TH56"/>
<organism evidence="8">
    <name type="scientific">hydrothermal vent metagenome</name>
    <dbReference type="NCBI Taxonomy" id="652676"/>
    <lineage>
        <taxon>unclassified sequences</taxon>
        <taxon>metagenomes</taxon>
        <taxon>ecological metagenomes</taxon>
    </lineage>
</organism>